<feature type="transmembrane region" description="Helical" evidence="6">
    <location>
        <begin position="298"/>
        <end position="319"/>
    </location>
</feature>
<organism evidence="8 9">
    <name type="scientific">Stephanodiscus triporus</name>
    <dbReference type="NCBI Taxonomy" id="2934178"/>
    <lineage>
        <taxon>Eukaryota</taxon>
        <taxon>Sar</taxon>
        <taxon>Stramenopiles</taxon>
        <taxon>Ochrophyta</taxon>
        <taxon>Bacillariophyta</taxon>
        <taxon>Coscinodiscophyceae</taxon>
        <taxon>Thalassiosirophycidae</taxon>
        <taxon>Stephanodiscales</taxon>
        <taxon>Stephanodiscaceae</taxon>
        <taxon>Stephanodiscus</taxon>
    </lineage>
</organism>
<accession>A0ABD3N6I8</accession>
<evidence type="ECO:0000313" key="8">
    <source>
        <dbReference type="EMBL" id="KAL3770167.1"/>
    </source>
</evidence>
<dbReference type="GO" id="GO:0016020">
    <property type="term" value="C:membrane"/>
    <property type="evidence" value="ECO:0007669"/>
    <property type="project" value="UniProtKB-SubCell"/>
</dbReference>
<dbReference type="PANTHER" id="PTHR12560">
    <property type="entry name" value="LONGEVITY ASSURANCE FACTOR 1 LAG1"/>
    <property type="match status" value="1"/>
</dbReference>
<feature type="transmembrane region" description="Helical" evidence="6">
    <location>
        <begin position="634"/>
        <end position="657"/>
    </location>
</feature>
<evidence type="ECO:0000256" key="1">
    <source>
        <dbReference type="ARBA" id="ARBA00004141"/>
    </source>
</evidence>
<dbReference type="InterPro" id="IPR006634">
    <property type="entry name" value="TLC-dom"/>
</dbReference>
<evidence type="ECO:0000259" key="7">
    <source>
        <dbReference type="Pfam" id="PF03798"/>
    </source>
</evidence>
<keyword evidence="3 6" id="KW-1133">Transmembrane helix</keyword>
<feature type="compositionally biased region" description="Low complexity" evidence="5">
    <location>
        <begin position="64"/>
        <end position="81"/>
    </location>
</feature>
<dbReference type="EMBL" id="JALLAZ020001636">
    <property type="protein sequence ID" value="KAL3770167.1"/>
    <property type="molecule type" value="Genomic_DNA"/>
</dbReference>
<feature type="transmembrane region" description="Helical" evidence="6">
    <location>
        <begin position="721"/>
        <end position="740"/>
    </location>
</feature>
<dbReference type="AlphaFoldDB" id="A0ABD3N6I8"/>
<comment type="caution">
    <text evidence="8">The sequence shown here is derived from an EMBL/GenBank/DDBJ whole genome shotgun (WGS) entry which is preliminary data.</text>
</comment>
<evidence type="ECO:0000256" key="5">
    <source>
        <dbReference type="SAM" id="MobiDB-lite"/>
    </source>
</evidence>
<feature type="compositionally biased region" description="Acidic residues" evidence="5">
    <location>
        <begin position="17"/>
        <end position="28"/>
    </location>
</feature>
<feature type="transmembrane region" description="Helical" evidence="6">
    <location>
        <begin position="669"/>
        <end position="695"/>
    </location>
</feature>
<feature type="region of interest" description="Disordered" evidence="5">
    <location>
        <begin position="1"/>
        <end position="42"/>
    </location>
</feature>
<feature type="region of interest" description="Disordered" evidence="5">
    <location>
        <begin position="56"/>
        <end position="109"/>
    </location>
</feature>
<keyword evidence="4 6" id="KW-0472">Membrane</keyword>
<feature type="transmembrane region" description="Helical" evidence="6">
    <location>
        <begin position="519"/>
        <end position="545"/>
    </location>
</feature>
<evidence type="ECO:0000256" key="4">
    <source>
        <dbReference type="ARBA" id="ARBA00023136"/>
    </source>
</evidence>
<reference evidence="8 9" key="1">
    <citation type="submission" date="2024-10" db="EMBL/GenBank/DDBJ databases">
        <title>Updated reference genomes for cyclostephanoid diatoms.</title>
        <authorList>
            <person name="Roberts W.R."/>
            <person name="Alverson A.J."/>
        </authorList>
    </citation>
    <scope>NUCLEOTIDE SEQUENCE [LARGE SCALE GENOMIC DNA]</scope>
    <source>
        <strain evidence="8 9">AJA276-08</strain>
    </source>
</reference>
<evidence type="ECO:0000256" key="3">
    <source>
        <dbReference type="ARBA" id="ARBA00022989"/>
    </source>
</evidence>
<dbReference type="PANTHER" id="PTHR12560:SF0">
    <property type="entry name" value="LD18904P"/>
    <property type="match status" value="1"/>
</dbReference>
<protein>
    <recommendedName>
        <fullName evidence="7">TLC domain-containing protein</fullName>
    </recommendedName>
</protein>
<feature type="compositionally biased region" description="Basic residues" evidence="5">
    <location>
        <begin position="84"/>
        <end position="99"/>
    </location>
</feature>
<evidence type="ECO:0000256" key="2">
    <source>
        <dbReference type="ARBA" id="ARBA00022692"/>
    </source>
</evidence>
<evidence type="ECO:0000313" key="9">
    <source>
        <dbReference type="Proteomes" id="UP001530315"/>
    </source>
</evidence>
<feature type="transmembrane region" description="Helical" evidence="6">
    <location>
        <begin position="455"/>
        <end position="473"/>
    </location>
</feature>
<feature type="domain" description="TLC" evidence="7">
    <location>
        <begin position="455"/>
        <end position="743"/>
    </location>
</feature>
<dbReference type="InterPro" id="IPR016439">
    <property type="entry name" value="Lag1/Lac1-like"/>
</dbReference>
<dbReference type="Proteomes" id="UP001530315">
    <property type="component" value="Unassembled WGS sequence"/>
</dbReference>
<feature type="transmembrane region" description="Helical" evidence="6">
    <location>
        <begin position="608"/>
        <end position="628"/>
    </location>
</feature>
<comment type="subcellular location">
    <subcellularLocation>
        <location evidence="1">Membrane</location>
        <topology evidence="1">Multi-pass membrane protein</topology>
    </subcellularLocation>
</comment>
<evidence type="ECO:0000256" key="6">
    <source>
        <dbReference type="SAM" id="Phobius"/>
    </source>
</evidence>
<name>A0ABD3N6I8_9STRA</name>
<gene>
    <name evidence="8" type="ORF">ACHAW5_009262</name>
</gene>
<sequence>MHAINRAPLGGNLVPWDAEEEDRDEQGDIDLPMSDATAGAGAGATAISATFLPRHLVGDHPRRNNGNDTNGNNNPQGNDDGNISHRRRAHATTARRTRRTSNIDRARYSRPGRPHNAAFLELAYGTALYLACIFLPSIPRFAYGLYRLLRRCSACANVVRERALWCVWITCRFVSMVIFDERRWWVRGWDRACGWMTTAMMTAASVDDDDDDVPTFLGGLSFLAGGFDRGNNGGKRGTTRLRRLGRGVRNFIFSTSTASLWEEFNQRERQQQRRDVRDAADAIDPWGVLFGRTMSTTISLVSLTVLLAIIRVWFVHMLVPECLADPRRLEAMTRCKSSHLLSSSSYAFGGNGGMVGGADNRGSIDRGIEGGDNSIPLGLHDRISMWVSYHWYRLRPSVRRALGHEPTSRYNDILVADRQQQQLQPPSSSSPLRRSNSTPASLTQQLFMAPRHATATFRLFYTSISCVSALALFQSADFWPRPVFGKHPHASTRHCWDLSGSFILLDDDYDARNNGGLKYFFLAQAAFQLHSLCFHIVSMVLLLFYGGVGSSIADSHETGEVGGGNDVIGRPRGGNKRIQQQHQRYSFQQQRQPRTQRLVSMKTSMQSYLRPMTEHVIVLALLIGAYLFSGLRRLGAVGIFTLELSSCTLQLLQVCIYAPEKSILRKPEVVLFVHRILTIPTFVYCRLFVLPFIIWRSALFESHEWLEQIENVFSPLWAKRLYAMFNGSLCLIFVLNLVLFRRLLFHPHLRQIGVGRRRQ</sequence>
<keyword evidence="9" id="KW-1185">Reference proteome</keyword>
<proteinExistence type="predicted"/>
<feature type="transmembrane region" description="Helical" evidence="6">
    <location>
        <begin position="122"/>
        <end position="143"/>
    </location>
</feature>
<dbReference type="Pfam" id="PF03798">
    <property type="entry name" value="TRAM_LAG1_CLN8"/>
    <property type="match status" value="1"/>
</dbReference>
<keyword evidence="2 6" id="KW-0812">Transmembrane</keyword>